<dbReference type="InterPro" id="IPR046947">
    <property type="entry name" value="LytR-like"/>
</dbReference>
<proteinExistence type="predicted"/>
<protein>
    <submittedName>
        <fullName evidence="5">Response regulator transcription factor</fullName>
    </submittedName>
</protein>
<dbReference type="GO" id="GO:0000156">
    <property type="term" value="F:phosphorelay response regulator activity"/>
    <property type="evidence" value="ECO:0007669"/>
    <property type="project" value="InterPro"/>
</dbReference>
<dbReference type="EMBL" id="CP058561">
    <property type="protein sequence ID" value="QUH29103.1"/>
    <property type="molecule type" value="Genomic_DNA"/>
</dbReference>
<feature type="domain" description="HTH LytTR-type" evidence="4">
    <location>
        <begin position="141"/>
        <end position="241"/>
    </location>
</feature>
<dbReference type="GO" id="GO:0003677">
    <property type="term" value="F:DNA binding"/>
    <property type="evidence" value="ECO:0007669"/>
    <property type="project" value="InterPro"/>
</dbReference>
<evidence type="ECO:0000256" key="3">
    <source>
        <dbReference type="ARBA" id="ARBA00023159"/>
    </source>
</evidence>
<evidence type="ECO:0000259" key="4">
    <source>
        <dbReference type="PROSITE" id="PS50930"/>
    </source>
</evidence>
<dbReference type="PANTHER" id="PTHR37299">
    <property type="entry name" value="TRANSCRIPTIONAL REGULATOR-RELATED"/>
    <property type="match status" value="1"/>
</dbReference>
<evidence type="ECO:0000256" key="1">
    <source>
        <dbReference type="ARBA" id="ARBA00022490"/>
    </source>
</evidence>
<dbReference type="PANTHER" id="PTHR37299:SF3">
    <property type="entry name" value="STAGE 0 SPORULATION PROTEIN A HOMOLOG"/>
    <property type="match status" value="1"/>
</dbReference>
<dbReference type="InterPro" id="IPR007492">
    <property type="entry name" value="LytTR_DNA-bd_dom"/>
</dbReference>
<evidence type="ECO:0000256" key="2">
    <source>
        <dbReference type="ARBA" id="ARBA00023012"/>
    </source>
</evidence>
<dbReference type="PROSITE" id="PS50930">
    <property type="entry name" value="HTH_LYTTR"/>
    <property type="match status" value="1"/>
</dbReference>
<keyword evidence="1" id="KW-0963">Cytoplasm</keyword>
<evidence type="ECO:0000313" key="6">
    <source>
        <dbReference type="Proteomes" id="UP000677305"/>
    </source>
</evidence>
<dbReference type="Pfam" id="PF04397">
    <property type="entry name" value="LytTR"/>
    <property type="match status" value="1"/>
</dbReference>
<dbReference type="Gene3D" id="2.40.50.1020">
    <property type="entry name" value="LytTr DNA-binding domain"/>
    <property type="match status" value="1"/>
</dbReference>
<name>A0A8J8MA26_9FIRM</name>
<keyword evidence="6" id="KW-1185">Reference proteome</keyword>
<reference evidence="5 6" key="1">
    <citation type="submission" date="2020-07" db="EMBL/GenBank/DDBJ databases">
        <title>Vallitalea guaymasensis genome.</title>
        <authorList>
            <person name="Postec A."/>
        </authorList>
    </citation>
    <scope>NUCLEOTIDE SEQUENCE [LARGE SCALE GENOMIC DNA]</scope>
    <source>
        <strain evidence="5 6">Ra1766G1</strain>
    </source>
</reference>
<dbReference type="RefSeq" id="WP_212693240.1">
    <property type="nucleotide sequence ID" value="NZ_CP058561.1"/>
</dbReference>
<dbReference type="Proteomes" id="UP000677305">
    <property type="component" value="Chromosome"/>
</dbReference>
<dbReference type="Gene3D" id="3.40.50.2300">
    <property type="match status" value="1"/>
</dbReference>
<dbReference type="KEGG" id="vgu:HYG85_09275"/>
<sequence>MVKFVLCDSSTLYMEKLKKQIQNIIDQTGYNMKISLLTTKLKKVMDYLEVDDGISIYIIDVDYDNNHLVGIKLAKQIREKDRNAYIVFNTMRTDSVYNVMTGLIRPSGFFKKPIHKEDMQILMGDIYRDYLNLQGENDDLFHVNIGSNIYHIEYRRILYFEAFQKKVYIHTPNQRIGYYDSLADLVKRLNNQFVRCHRSYLVNVDNIKKVSFTDMILEMKDGRKIDISRTYKNVLKKKLNL</sequence>
<accession>A0A8J8MA26</accession>
<gene>
    <name evidence="5" type="ORF">HYG85_09275</name>
</gene>
<dbReference type="SMART" id="SM00850">
    <property type="entry name" value="LytTR"/>
    <property type="match status" value="1"/>
</dbReference>
<organism evidence="5 6">
    <name type="scientific">Vallitalea guaymasensis</name>
    <dbReference type="NCBI Taxonomy" id="1185412"/>
    <lineage>
        <taxon>Bacteria</taxon>
        <taxon>Bacillati</taxon>
        <taxon>Bacillota</taxon>
        <taxon>Clostridia</taxon>
        <taxon>Lachnospirales</taxon>
        <taxon>Vallitaleaceae</taxon>
        <taxon>Vallitalea</taxon>
    </lineage>
</organism>
<keyword evidence="3" id="KW-0010">Activator</keyword>
<dbReference type="AlphaFoldDB" id="A0A8J8MA26"/>
<keyword evidence="2" id="KW-0902">Two-component regulatory system</keyword>
<evidence type="ECO:0000313" key="5">
    <source>
        <dbReference type="EMBL" id="QUH29103.1"/>
    </source>
</evidence>